<dbReference type="PROSITE" id="PS51257">
    <property type="entry name" value="PROKAR_LIPOPROTEIN"/>
    <property type="match status" value="1"/>
</dbReference>
<sequence>MQFTKHARRMGVALVMAVTLSVATACGSSGDDEGSEVSAADLDAVRAFMEPFYEQPTEIPNKTPIDKPIPTGKNIVFIGCGTSTCNLEADIIEQATDALGWGFSNIANDGTPEKVKAAWAQILRTKPDGVIYSATDRAVFDQELRQAAEAGIQVVACCTTDEPDDALKYVIVGSEQNFEPGQLMAGYLIDQSDGKGDAVWVDVSAFKILQPLREGFEQTYEKYCPDCKVDVIDIPVTALGKDVPDRIVGYLRANPNVKNVGLSIDGALGAGLPAALKAAGLNDIRVIGDGPDENTLQYIDSGQQSATVTFPYYEAMFAQVDALARLFAGVPLEDTSVIPNWVVTKETLPTASEIFPVVEDVKEQYFKLWGVN</sequence>
<keyword evidence="6" id="KW-1185">Reference proteome</keyword>
<evidence type="ECO:0000256" key="3">
    <source>
        <dbReference type="SAM" id="SignalP"/>
    </source>
</evidence>
<dbReference type="EMBL" id="BAAAOR010000038">
    <property type="protein sequence ID" value="GAA1541120.1"/>
    <property type="molecule type" value="Genomic_DNA"/>
</dbReference>
<dbReference type="Proteomes" id="UP001500842">
    <property type="component" value="Unassembled WGS sequence"/>
</dbReference>
<comment type="caution">
    <text evidence="5">The sequence shown here is derived from an EMBL/GenBank/DDBJ whole genome shotgun (WGS) entry which is preliminary data.</text>
</comment>
<protein>
    <recommendedName>
        <fullName evidence="4">Periplasmic binding protein domain-containing protein</fullName>
    </recommendedName>
</protein>
<evidence type="ECO:0000256" key="2">
    <source>
        <dbReference type="ARBA" id="ARBA00007639"/>
    </source>
</evidence>
<dbReference type="Pfam" id="PF13407">
    <property type="entry name" value="Peripla_BP_4"/>
    <property type="match status" value="1"/>
</dbReference>
<dbReference type="PANTHER" id="PTHR30036">
    <property type="entry name" value="D-XYLOSE-BINDING PERIPLASMIC PROTEIN"/>
    <property type="match status" value="1"/>
</dbReference>
<feature type="domain" description="Periplasmic binding protein" evidence="4">
    <location>
        <begin position="92"/>
        <end position="329"/>
    </location>
</feature>
<dbReference type="SUPFAM" id="SSF53822">
    <property type="entry name" value="Periplasmic binding protein-like I"/>
    <property type="match status" value="1"/>
</dbReference>
<comment type="similarity">
    <text evidence="2">Belongs to the bacterial solute-binding protein 2 family.</text>
</comment>
<accession>A0ABN2BI40</accession>
<dbReference type="RefSeq" id="WP_181410747.1">
    <property type="nucleotide sequence ID" value="NZ_BAAAOR010000038.1"/>
</dbReference>
<feature type="chain" id="PRO_5045354899" description="Periplasmic binding protein domain-containing protein" evidence="3">
    <location>
        <begin position="26"/>
        <end position="372"/>
    </location>
</feature>
<gene>
    <name evidence="5" type="ORF">GCM10009788_49830</name>
</gene>
<reference evidence="5 6" key="1">
    <citation type="journal article" date="2019" name="Int. J. Syst. Evol. Microbiol.">
        <title>The Global Catalogue of Microorganisms (GCM) 10K type strain sequencing project: providing services to taxonomists for standard genome sequencing and annotation.</title>
        <authorList>
            <consortium name="The Broad Institute Genomics Platform"/>
            <consortium name="The Broad Institute Genome Sequencing Center for Infectious Disease"/>
            <person name="Wu L."/>
            <person name="Ma J."/>
        </authorList>
    </citation>
    <scope>NUCLEOTIDE SEQUENCE [LARGE SCALE GENOMIC DNA]</scope>
    <source>
        <strain evidence="5 6">JCM 14942</strain>
    </source>
</reference>
<dbReference type="Gene3D" id="3.40.50.2300">
    <property type="match status" value="2"/>
</dbReference>
<keyword evidence="3" id="KW-0732">Signal</keyword>
<comment type="subcellular location">
    <subcellularLocation>
        <location evidence="1">Cell envelope</location>
    </subcellularLocation>
</comment>
<dbReference type="InterPro" id="IPR050555">
    <property type="entry name" value="Bact_Solute-Bind_Prot2"/>
</dbReference>
<feature type="signal peptide" evidence="3">
    <location>
        <begin position="1"/>
        <end position="25"/>
    </location>
</feature>
<evidence type="ECO:0000313" key="6">
    <source>
        <dbReference type="Proteomes" id="UP001500842"/>
    </source>
</evidence>
<dbReference type="InterPro" id="IPR025997">
    <property type="entry name" value="SBP_2_dom"/>
</dbReference>
<evidence type="ECO:0000259" key="4">
    <source>
        <dbReference type="Pfam" id="PF13407"/>
    </source>
</evidence>
<dbReference type="InterPro" id="IPR028082">
    <property type="entry name" value="Peripla_BP_I"/>
</dbReference>
<proteinExistence type="inferred from homology"/>
<evidence type="ECO:0000256" key="1">
    <source>
        <dbReference type="ARBA" id="ARBA00004196"/>
    </source>
</evidence>
<evidence type="ECO:0000313" key="5">
    <source>
        <dbReference type="EMBL" id="GAA1541120.1"/>
    </source>
</evidence>
<dbReference type="PANTHER" id="PTHR30036:SF7">
    <property type="entry name" value="ABC TRANSPORTER PERIPLASMIC-BINDING PROTEIN YPHF"/>
    <property type="match status" value="1"/>
</dbReference>
<organism evidence="5 6">
    <name type="scientific">Nocardioides humi</name>
    <dbReference type="NCBI Taxonomy" id="449461"/>
    <lineage>
        <taxon>Bacteria</taxon>
        <taxon>Bacillati</taxon>
        <taxon>Actinomycetota</taxon>
        <taxon>Actinomycetes</taxon>
        <taxon>Propionibacteriales</taxon>
        <taxon>Nocardioidaceae</taxon>
        <taxon>Nocardioides</taxon>
    </lineage>
</organism>
<name>A0ABN2BI40_9ACTN</name>